<dbReference type="Pfam" id="PF00561">
    <property type="entry name" value="Abhydrolase_1"/>
    <property type="match status" value="1"/>
</dbReference>
<evidence type="ECO:0000259" key="3">
    <source>
        <dbReference type="Pfam" id="PF00561"/>
    </source>
</evidence>
<proteinExistence type="inferred from homology"/>
<evidence type="ECO:0000256" key="2">
    <source>
        <dbReference type="ARBA" id="ARBA00022801"/>
    </source>
</evidence>
<name>A0A5A8EFH9_CAFRO</name>
<dbReference type="InterPro" id="IPR000073">
    <property type="entry name" value="AB_hydrolase_1"/>
</dbReference>
<dbReference type="Proteomes" id="UP000322899">
    <property type="component" value="Unassembled WGS sequence"/>
</dbReference>
<comment type="similarity">
    <text evidence="1">Belongs to the AB hydrolase superfamily.</text>
</comment>
<dbReference type="AlphaFoldDB" id="A0A5A8EFH9"/>
<gene>
    <name evidence="4" type="ORF">FNF27_01887</name>
</gene>
<comment type="caution">
    <text evidence="4">The sequence shown here is derived from an EMBL/GenBank/DDBJ whole genome shotgun (WGS) entry which is preliminary data.</text>
</comment>
<dbReference type="Gene3D" id="3.40.50.1820">
    <property type="entry name" value="alpha/beta hydrolase"/>
    <property type="match status" value="1"/>
</dbReference>
<organism evidence="4 5">
    <name type="scientific">Cafeteria roenbergensis</name>
    <name type="common">Marine flagellate</name>
    <dbReference type="NCBI Taxonomy" id="33653"/>
    <lineage>
        <taxon>Eukaryota</taxon>
        <taxon>Sar</taxon>
        <taxon>Stramenopiles</taxon>
        <taxon>Bigyra</taxon>
        <taxon>Opalozoa</taxon>
        <taxon>Bicosoecida</taxon>
        <taxon>Cafeteriaceae</taxon>
        <taxon>Cafeteria</taxon>
    </lineage>
</organism>
<protein>
    <recommendedName>
        <fullName evidence="3">AB hydrolase-1 domain-containing protein</fullName>
    </recommendedName>
</protein>
<dbReference type="PANTHER" id="PTHR46118:SF4">
    <property type="entry name" value="PROTEIN ABHD11"/>
    <property type="match status" value="1"/>
</dbReference>
<dbReference type="PANTHER" id="PTHR46118">
    <property type="entry name" value="PROTEIN ABHD11"/>
    <property type="match status" value="1"/>
</dbReference>
<feature type="domain" description="AB hydrolase-1" evidence="3">
    <location>
        <begin position="47"/>
        <end position="290"/>
    </location>
</feature>
<dbReference type="SUPFAM" id="SSF53474">
    <property type="entry name" value="alpha/beta-Hydrolases"/>
    <property type="match status" value="1"/>
</dbReference>
<evidence type="ECO:0000313" key="5">
    <source>
        <dbReference type="Proteomes" id="UP000322899"/>
    </source>
</evidence>
<accession>A0A5A8EFH9</accession>
<sequence length="302" mass="32535">MQAAPAARRAAVVACARARGVRCFGASAEPDIQVTHYKRSGTGPQRPPLFIMHGLLGSSSNFRSIAANDKLSGPADVFTIDLRNHGRSGHSRDASIAAMADDLLRVASERAGPTGEFDVLGHSLGGKVAMAAALRSPERVRRLVVADISPVPYDASSSSWQEVSAVVQAVARTRPQDLTHRSQGQQMLEDAGVDPAYRGFILQNLVPRKPSGFDWRCNVPVLLDHMAEFADFPFDPVPSPLSPPQTVFIRGARSDYVSERLHGAAIERMFPGARIESIEGAGHFVHAEKPAEFIEAVARALE</sequence>
<reference evidence="4 5" key="1">
    <citation type="submission" date="2019-07" db="EMBL/GenBank/DDBJ databases">
        <title>Genomes of Cafeteria roenbergensis.</title>
        <authorList>
            <person name="Fischer M.G."/>
            <person name="Hackl T."/>
            <person name="Roman M."/>
        </authorList>
    </citation>
    <scope>NUCLEOTIDE SEQUENCE [LARGE SCALE GENOMIC DNA]</scope>
    <source>
        <strain evidence="4 5">E4-10P</strain>
    </source>
</reference>
<keyword evidence="2" id="KW-0378">Hydrolase</keyword>
<dbReference type="GO" id="GO:0005739">
    <property type="term" value="C:mitochondrion"/>
    <property type="evidence" value="ECO:0007669"/>
    <property type="project" value="TreeGrafter"/>
</dbReference>
<evidence type="ECO:0000256" key="1">
    <source>
        <dbReference type="ARBA" id="ARBA00008645"/>
    </source>
</evidence>
<dbReference type="PRINTS" id="PR00111">
    <property type="entry name" value="ABHYDROLASE"/>
</dbReference>
<dbReference type="OrthoDB" id="194865at2759"/>
<dbReference type="EMBL" id="VLTO01000007">
    <property type="protein sequence ID" value="KAA0176606.1"/>
    <property type="molecule type" value="Genomic_DNA"/>
</dbReference>
<evidence type="ECO:0000313" key="4">
    <source>
        <dbReference type="EMBL" id="KAA0176606.1"/>
    </source>
</evidence>
<dbReference type="InterPro" id="IPR029058">
    <property type="entry name" value="AB_hydrolase_fold"/>
</dbReference>
<dbReference type="GO" id="GO:0052689">
    <property type="term" value="F:carboxylic ester hydrolase activity"/>
    <property type="evidence" value="ECO:0007669"/>
    <property type="project" value="TreeGrafter"/>
</dbReference>